<dbReference type="InterPro" id="IPR029069">
    <property type="entry name" value="HotDog_dom_sf"/>
</dbReference>
<evidence type="ECO:0000313" key="5">
    <source>
        <dbReference type="Proteomes" id="UP001597101"/>
    </source>
</evidence>
<dbReference type="RefSeq" id="WP_377211149.1">
    <property type="nucleotide sequence ID" value="NZ_JBHTJV010000002.1"/>
</dbReference>
<proteinExistence type="inferred from homology"/>
<organism evidence="4 5">
    <name type="scientific">Pseudahrensia aquimaris</name>
    <dbReference type="NCBI Taxonomy" id="744461"/>
    <lineage>
        <taxon>Bacteria</taxon>
        <taxon>Pseudomonadati</taxon>
        <taxon>Pseudomonadota</taxon>
        <taxon>Alphaproteobacteria</taxon>
        <taxon>Hyphomicrobiales</taxon>
        <taxon>Ahrensiaceae</taxon>
        <taxon>Pseudahrensia</taxon>
    </lineage>
</organism>
<dbReference type="NCBIfam" id="TIGR00051">
    <property type="entry name" value="YbgC/FadM family acyl-CoA thioesterase"/>
    <property type="match status" value="1"/>
</dbReference>
<evidence type="ECO:0000256" key="1">
    <source>
        <dbReference type="ARBA" id="ARBA00005953"/>
    </source>
</evidence>
<dbReference type="CDD" id="cd00586">
    <property type="entry name" value="4HBT"/>
    <property type="match status" value="1"/>
</dbReference>
<dbReference type="InterPro" id="IPR006684">
    <property type="entry name" value="YbgC/YbaW"/>
</dbReference>
<dbReference type="PANTHER" id="PTHR31793">
    <property type="entry name" value="4-HYDROXYBENZOYL-COA THIOESTERASE FAMILY MEMBER"/>
    <property type="match status" value="1"/>
</dbReference>
<dbReference type="SUPFAM" id="SSF54637">
    <property type="entry name" value="Thioesterase/thiol ester dehydrase-isomerase"/>
    <property type="match status" value="1"/>
</dbReference>
<dbReference type="PIRSF" id="PIRSF003230">
    <property type="entry name" value="YbgC"/>
    <property type="match status" value="1"/>
</dbReference>
<keyword evidence="2 4" id="KW-0378">Hydrolase</keyword>
<sequence length="144" mass="16158">MSEPDNGQLFENSHARTERVYFEHTDFSGVVYHARYLDFLEHGRSDYVRMLGVHHSEMAAGVFGESLAFAVHHMDITFSGAARIDDVLTVETERGTLAGPKLSFNQRIKRGDETLLSALVTVVLVNPDGRPRRYPKALLEKLGV</sequence>
<dbReference type="InterPro" id="IPR050563">
    <property type="entry name" value="4-hydroxybenzoyl-CoA_TE"/>
</dbReference>
<dbReference type="Proteomes" id="UP001597101">
    <property type="component" value="Unassembled WGS sequence"/>
</dbReference>
<dbReference type="EC" id="3.1.2.-" evidence="4"/>
<dbReference type="Pfam" id="PF03061">
    <property type="entry name" value="4HBT"/>
    <property type="match status" value="1"/>
</dbReference>
<dbReference type="InterPro" id="IPR008272">
    <property type="entry name" value="HB-CoA_thioesterase_AS"/>
</dbReference>
<evidence type="ECO:0000259" key="3">
    <source>
        <dbReference type="Pfam" id="PF03061"/>
    </source>
</evidence>
<dbReference type="PANTHER" id="PTHR31793:SF37">
    <property type="entry name" value="ACYL-COA THIOESTER HYDROLASE YBGC"/>
    <property type="match status" value="1"/>
</dbReference>
<gene>
    <name evidence="4" type="ORF">ACFQ14_02665</name>
</gene>
<accession>A0ABW3FA21</accession>
<dbReference type="Gene3D" id="3.10.129.10">
    <property type="entry name" value="Hotdog Thioesterase"/>
    <property type="match status" value="1"/>
</dbReference>
<reference evidence="5" key="1">
    <citation type="journal article" date="2019" name="Int. J. Syst. Evol. Microbiol.">
        <title>The Global Catalogue of Microorganisms (GCM) 10K type strain sequencing project: providing services to taxonomists for standard genome sequencing and annotation.</title>
        <authorList>
            <consortium name="The Broad Institute Genomics Platform"/>
            <consortium name="The Broad Institute Genome Sequencing Center for Infectious Disease"/>
            <person name="Wu L."/>
            <person name="Ma J."/>
        </authorList>
    </citation>
    <scope>NUCLEOTIDE SEQUENCE [LARGE SCALE GENOMIC DNA]</scope>
    <source>
        <strain evidence="5">CCUG 60023</strain>
    </source>
</reference>
<protein>
    <submittedName>
        <fullName evidence="4">YbgC/FadM family acyl-CoA thioesterase</fullName>
        <ecNumber evidence="4">3.1.2.-</ecNumber>
    </submittedName>
</protein>
<feature type="domain" description="Thioesterase" evidence="3">
    <location>
        <begin position="29"/>
        <end position="115"/>
    </location>
</feature>
<comment type="similarity">
    <text evidence="1">Belongs to the 4-hydroxybenzoyl-CoA thioesterase family.</text>
</comment>
<evidence type="ECO:0000256" key="2">
    <source>
        <dbReference type="ARBA" id="ARBA00022801"/>
    </source>
</evidence>
<comment type="caution">
    <text evidence="4">The sequence shown here is derived from an EMBL/GenBank/DDBJ whole genome shotgun (WGS) entry which is preliminary data.</text>
</comment>
<dbReference type="GO" id="GO:0016787">
    <property type="term" value="F:hydrolase activity"/>
    <property type="evidence" value="ECO:0007669"/>
    <property type="project" value="UniProtKB-KW"/>
</dbReference>
<dbReference type="InterPro" id="IPR006683">
    <property type="entry name" value="Thioestr_dom"/>
</dbReference>
<keyword evidence="5" id="KW-1185">Reference proteome</keyword>
<dbReference type="EMBL" id="JBHTJV010000002">
    <property type="protein sequence ID" value="MFD0915301.1"/>
    <property type="molecule type" value="Genomic_DNA"/>
</dbReference>
<dbReference type="PROSITE" id="PS01328">
    <property type="entry name" value="4HBCOA_THIOESTERASE"/>
    <property type="match status" value="1"/>
</dbReference>
<name>A0ABW3FA21_9HYPH</name>
<evidence type="ECO:0000313" key="4">
    <source>
        <dbReference type="EMBL" id="MFD0915301.1"/>
    </source>
</evidence>